<dbReference type="EMBL" id="JAGSGD010000001">
    <property type="protein sequence ID" value="MBR7621372.1"/>
    <property type="molecule type" value="Genomic_DNA"/>
</dbReference>
<dbReference type="AlphaFoldDB" id="A0A941D3T4"/>
<name>A0A941D3T4_9CAUL</name>
<keyword evidence="4" id="KW-1185">Reference proteome</keyword>
<comment type="caution">
    <text evidence="3">The sequence shown here is derived from an EMBL/GenBank/DDBJ whole genome shotgun (WGS) entry which is preliminary data.</text>
</comment>
<dbReference type="Gene3D" id="1.25.40.10">
    <property type="entry name" value="Tetratricopeptide repeat domain"/>
    <property type="match status" value="1"/>
</dbReference>
<dbReference type="Proteomes" id="UP000622580">
    <property type="component" value="Unassembled WGS sequence"/>
</dbReference>
<sequence length="283" mass="32269">MAEDDIRERSRRTLERARSNYERDPSLPNTVWYGRVLGFRYRIDEAIAVFSEGLGRFPDSFELLRQRGHRYLSTRRFAEGLADLTRAAELLEGLLEWIEPDGEGSELPVPATSIQFNTWYHLALAHYLLGDWDAAEAAYRRCLEWVRADDPDGLTACSDWLYMTLRRKGDEAAADEVLAAIPAGLPDTAFVEGPSYYRRLRMYRGEFAPEDLLTPDLGSQVIHDLETLYATQGYGVGNWHLYNGETQRAREVFEQILRGRSKYAFGYIAAERDLREMGAGPGA</sequence>
<dbReference type="SUPFAM" id="SSF48452">
    <property type="entry name" value="TPR-like"/>
    <property type="match status" value="1"/>
</dbReference>
<organism evidence="3 4">
    <name type="scientific">Phenylobacterium glaciei</name>
    <dbReference type="NCBI Taxonomy" id="2803784"/>
    <lineage>
        <taxon>Bacteria</taxon>
        <taxon>Pseudomonadati</taxon>
        <taxon>Pseudomonadota</taxon>
        <taxon>Alphaproteobacteria</taxon>
        <taxon>Caulobacterales</taxon>
        <taxon>Caulobacteraceae</taxon>
        <taxon>Phenylobacterium</taxon>
    </lineage>
</organism>
<evidence type="ECO:0000313" key="3">
    <source>
        <dbReference type="EMBL" id="MBR7621372.1"/>
    </source>
</evidence>
<proteinExistence type="predicted"/>
<gene>
    <name evidence="3" type="ORF">JKL49_18410</name>
</gene>
<dbReference type="InterPro" id="IPR019734">
    <property type="entry name" value="TPR_rpt"/>
</dbReference>
<dbReference type="InterPro" id="IPR013105">
    <property type="entry name" value="TPR_2"/>
</dbReference>
<protein>
    <submittedName>
        <fullName evidence="3">Tetratricopeptide repeat protein</fullName>
    </submittedName>
</protein>
<evidence type="ECO:0000313" key="4">
    <source>
        <dbReference type="Proteomes" id="UP000622580"/>
    </source>
</evidence>
<keyword evidence="1" id="KW-0677">Repeat</keyword>
<dbReference type="SMART" id="SM00028">
    <property type="entry name" value="TPR"/>
    <property type="match status" value="2"/>
</dbReference>
<accession>A0A941D3T4</accession>
<dbReference type="Pfam" id="PF07719">
    <property type="entry name" value="TPR_2"/>
    <property type="match status" value="1"/>
</dbReference>
<keyword evidence="2" id="KW-0802">TPR repeat</keyword>
<dbReference type="RefSeq" id="WP_215342484.1">
    <property type="nucleotide sequence ID" value="NZ_JAGSGD010000001.1"/>
</dbReference>
<evidence type="ECO:0000256" key="1">
    <source>
        <dbReference type="ARBA" id="ARBA00022737"/>
    </source>
</evidence>
<dbReference type="InterPro" id="IPR011990">
    <property type="entry name" value="TPR-like_helical_dom_sf"/>
</dbReference>
<evidence type="ECO:0000256" key="2">
    <source>
        <dbReference type="ARBA" id="ARBA00022803"/>
    </source>
</evidence>
<reference evidence="3" key="1">
    <citation type="submission" date="2021-04" db="EMBL/GenBank/DDBJ databases">
        <title>Draft genome assembly of strain Phenylobacterium sp. 20VBR1 using MiniION and Illumina platforms.</title>
        <authorList>
            <person name="Thomas F.A."/>
            <person name="Krishnan K.P."/>
            <person name="Sinha R.K."/>
        </authorList>
    </citation>
    <scope>NUCLEOTIDE SEQUENCE</scope>
    <source>
        <strain evidence="3">20VBR1</strain>
    </source>
</reference>